<dbReference type="PROSITE" id="PS00109">
    <property type="entry name" value="PROTEIN_KINASE_TYR"/>
    <property type="match status" value="1"/>
</dbReference>
<sequence>MRILVDGEPPEAGYDARVLAVGTRLGAYDILAKLKAGGMATLFLARRSGAAGFRRHVAIKVVHEHLASDRSFVRMFVDEALLQARIHHPNVVHVEELGEQDGQHFLVMEYVHGCSLAQLMDGLARRGRRLTPEMACNVAAQVLAGLHAAHELRDEQSALLGVVHRDVSPQNVLLAYEGHVKLIDFGVAKAKNRQSTVGGSLKGKLRYMAPEQAFGRPVDRRCDVYAIGIVLWEMLTMRKLFQAEEDLALLELVRHPKVDPPSTYAPEISPALDAVVMKALAPNVEDRFATAHDMRRAIAEALPGAVMIDAANLAELLAAVMDAAIERDLRQLPPSVSAVIENVERRDALGARGDEALKTMTISAAGIDYAPEEEASERVSIPPTIVRTSPTPAAPTFVAPEAKPTPRAPWIAIAAVVLAVLVAIGIGAAVVMRPASDPEMTVTPLAPASPTPAVAPVVAPPPAIAVPTAPTAPPADAVEPGAPSAVEPAAPPADAVAEQERPSAEPEAVPPRETTARPTSESAPRRATRERPARRAPVPLADEF</sequence>
<dbReference type="EMBL" id="CP011125">
    <property type="protein sequence ID" value="AKF07512.1"/>
    <property type="molecule type" value="Genomic_DNA"/>
</dbReference>
<keyword evidence="3 8" id="KW-0418">Kinase</keyword>
<dbReference type="STRING" id="927083.DB32_004661"/>
<evidence type="ECO:0000313" key="9">
    <source>
        <dbReference type="Proteomes" id="UP000034883"/>
    </source>
</evidence>
<feature type="region of interest" description="Disordered" evidence="5">
    <location>
        <begin position="468"/>
        <end position="544"/>
    </location>
</feature>
<dbReference type="InterPro" id="IPR000719">
    <property type="entry name" value="Prot_kinase_dom"/>
</dbReference>
<feature type="compositionally biased region" description="Low complexity" evidence="5">
    <location>
        <begin position="468"/>
        <end position="496"/>
    </location>
</feature>
<dbReference type="Gene3D" id="1.10.510.10">
    <property type="entry name" value="Transferase(Phosphotransferase) domain 1"/>
    <property type="match status" value="1"/>
</dbReference>
<evidence type="ECO:0000256" key="2">
    <source>
        <dbReference type="ARBA" id="ARBA00022741"/>
    </source>
</evidence>
<feature type="compositionally biased region" description="Low complexity" evidence="5">
    <location>
        <begin position="535"/>
        <end position="544"/>
    </location>
</feature>
<evidence type="ECO:0000256" key="1">
    <source>
        <dbReference type="ARBA" id="ARBA00022679"/>
    </source>
</evidence>
<feature type="compositionally biased region" description="Basic and acidic residues" evidence="5">
    <location>
        <begin position="523"/>
        <end position="533"/>
    </location>
</feature>
<reference evidence="8 9" key="1">
    <citation type="submission" date="2015-03" db="EMBL/GenBank/DDBJ databases">
        <title>Genome assembly of Sandaracinus amylolyticus DSM 53668.</title>
        <authorList>
            <person name="Sharma G."/>
            <person name="Subramanian S."/>
        </authorList>
    </citation>
    <scope>NUCLEOTIDE SEQUENCE [LARGE SCALE GENOMIC DNA]</scope>
    <source>
        <strain evidence="8 9">DSM 53668</strain>
    </source>
</reference>
<dbReference type="PANTHER" id="PTHR43289">
    <property type="entry name" value="MITOGEN-ACTIVATED PROTEIN KINASE KINASE KINASE 20-RELATED"/>
    <property type="match status" value="1"/>
</dbReference>
<evidence type="ECO:0000256" key="3">
    <source>
        <dbReference type="ARBA" id="ARBA00022777"/>
    </source>
</evidence>
<dbReference type="RefSeq" id="WP_157069302.1">
    <property type="nucleotide sequence ID" value="NZ_CP011125.1"/>
</dbReference>
<evidence type="ECO:0000256" key="5">
    <source>
        <dbReference type="SAM" id="MobiDB-lite"/>
    </source>
</evidence>
<dbReference type="Proteomes" id="UP000034883">
    <property type="component" value="Chromosome"/>
</dbReference>
<dbReference type="PANTHER" id="PTHR43289:SF6">
    <property type="entry name" value="SERINE_THREONINE-PROTEIN KINASE NEKL-3"/>
    <property type="match status" value="1"/>
</dbReference>
<dbReference type="PROSITE" id="PS50011">
    <property type="entry name" value="PROTEIN_KINASE_DOM"/>
    <property type="match status" value="1"/>
</dbReference>
<evidence type="ECO:0000259" key="7">
    <source>
        <dbReference type="PROSITE" id="PS50011"/>
    </source>
</evidence>
<dbReference type="GO" id="GO:0005524">
    <property type="term" value="F:ATP binding"/>
    <property type="evidence" value="ECO:0007669"/>
    <property type="project" value="UniProtKB-KW"/>
</dbReference>
<protein>
    <submittedName>
        <fullName evidence="8">Serine/threonine protein kinase PrkC, regulator of stationary phase</fullName>
    </submittedName>
</protein>
<dbReference type="CDD" id="cd14014">
    <property type="entry name" value="STKc_PknB_like"/>
    <property type="match status" value="1"/>
</dbReference>
<keyword evidence="6" id="KW-0472">Membrane</keyword>
<keyword evidence="6" id="KW-1133">Transmembrane helix</keyword>
<feature type="domain" description="Protein kinase" evidence="7">
    <location>
        <begin position="28"/>
        <end position="302"/>
    </location>
</feature>
<gene>
    <name evidence="8" type="ORF">DB32_004661</name>
</gene>
<feature type="transmembrane region" description="Helical" evidence="6">
    <location>
        <begin position="410"/>
        <end position="431"/>
    </location>
</feature>
<organism evidence="8 9">
    <name type="scientific">Sandaracinus amylolyticus</name>
    <dbReference type="NCBI Taxonomy" id="927083"/>
    <lineage>
        <taxon>Bacteria</taxon>
        <taxon>Pseudomonadati</taxon>
        <taxon>Myxococcota</taxon>
        <taxon>Polyangia</taxon>
        <taxon>Polyangiales</taxon>
        <taxon>Sandaracinaceae</taxon>
        <taxon>Sandaracinus</taxon>
    </lineage>
</organism>
<keyword evidence="9" id="KW-1185">Reference proteome</keyword>
<dbReference type="OrthoDB" id="9801841at2"/>
<dbReference type="SUPFAM" id="SSF56112">
    <property type="entry name" value="Protein kinase-like (PK-like)"/>
    <property type="match status" value="1"/>
</dbReference>
<proteinExistence type="predicted"/>
<accession>A0A0F6W4T8</accession>
<dbReference type="Gene3D" id="3.30.200.20">
    <property type="entry name" value="Phosphorylase Kinase, domain 1"/>
    <property type="match status" value="1"/>
</dbReference>
<keyword evidence="4" id="KW-0067">ATP-binding</keyword>
<dbReference type="InterPro" id="IPR008266">
    <property type="entry name" value="Tyr_kinase_AS"/>
</dbReference>
<name>A0A0F6W4T8_9BACT</name>
<dbReference type="AlphaFoldDB" id="A0A0F6W4T8"/>
<dbReference type="InterPro" id="IPR011009">
    <property type="entry name" value="Kinase-like_dom_sf"/>
</dbReference>
<evidence type="ECO:0000256" key="6">
    <source>
        <dbReference type="SAM" id="Phobius"/>
    </source>
</evidence>
<dbReference type="Pfam" id="PF00069">
    <property type="entry name" value="Pkinase"/>
    <property type="match status" value="1"/>
</dbReference>
<keyword evidence="8" id="KW-0723">Serine/threonine-protein kinase</keyword>
<evidence type="ECO:0000313" key="8">
    <source>
        <dbReference type="EMBL" id="AKF07512.1"/>
    </source>
</evidence>
<evidence type="ECO:0000256" key="4">
    <source>
        <dbReference type="ARBA" id="ARBA00022840"/>
    </source>
</evidence>
<keyword evidence="1" id="KW-0808">Transferase</keyword>
<dbReference type="GO" id="GO:0004674">
    <property type="term" value="F:protein serine/threonine kinase activity"/>
    <property type="evidence" value="ECO:0007669"/>
    <property type="project" value="UniProtKB-KW"/>
</dbReference>
<dbReference type="KEGG" id="samy:DB32_004661"/>
<keyword evidence="2" id="KW-0547">Nucleotide-binding</keyword>
<keyword evidence="6" id="KW-0812">Transmembrane</keyword>